<feature type="non-terminal residue" evidence="2">
    <location>
        <position position="57"/>
    </location>
</feature>
<organism evidence="2 3">
    <name type="scientific">Saccharopolyspora elongata</name>
    <dbReference type="NCBI Taxonomy" id="2530387"/>
    <lineage>
        <taxon>Bacteria</taxon>
        <taxon>Bacillati</taxon>
        <taxon>Actinomycetota</taxon>
        <taxon>Actinomycetes</taxon>
        <taxon>Pseudonocardiales</taxon>
        <taxon>Pseudonocardiaceae</taxon>
        <taxon>Saccharopolyspora</taxon>
    </lineage>
</organism>
<evidence type="ECO:0000256" key="1">
    <source>
        <dbReference type="SAM" id="MobiDB-lite"/>
    </source>
</evidence>
<accession>A0A4R4Y122</accession>
<dbReference type="InterPro" id="IPR029045">
    <property type="entry name" value="ClpP/crotonase-like_dom_sf"/>
</dbReference>
<feature type="region of interest" description="Disordered" evidence="1">
    <location>
        <begin position="1"/>
        <end position="57"/>
    </location>
</feature>
<sequence length="57" mass="6443">MTAVATRPETEQAQRDPRDPDVRLEQLLDPESIEPLHPRDSSGMYAVRGRIDGTRVI</sequence>
<gene>
    <name evidence="2" type="ORF">E1288_40150</name>
</gene>
<dbReference type="Proteomes" id="UP000294947">
    <property type="component" value="Unassembled WGS sequence"/>
</dbReference>
<reference evidence="2 3" key="1">
    <citation type="submission" date="2019-03" db="EMBL/GenBank/DDBJ databases">
        <title>Draft genome sequences of novel Actinobacteria.</title>
        <authorList>
            <person name="Sahin N."/>
            <person name="Ay H."/>
            <person name="Saygin H."/>
        </authorList>
    </citation>
    <scope>NUCLEOTIDE SEQUENCE [LARGE SCALE GENOMIC DNA]</scope>
    <source>
        <strain evidence="2 3">7K502</strain>
    </source>
</reference>
<proteinExistence type="predicted"/>
<dbReference type="EMBL" id="SMKW01000093">
    <property type="protein sequence ID" value="TDD37743.1"/>
    <property type="molecule type" value="Genomic_DNA"/>
</dbReference>
<feature type="compositionally biased region" description="Basic and acidic residues" evidence="1">
    <location>
        <begin position="8"/>
        <end position="26"/>
    </location>
</feature>
<name>A0A4R4Y122_9PSEU</name>
<protein>
    <submittedName>
        <fullName evidence="2">Acyl-CoA carboxylase subunit beta</fullName>
    </submittedName>
</protein>
<dbReference type="SUPFAM" id="SSF52096">
    <property type="entry name" value="ClpP/crotonase"/>
    <property type="match status" value="1"/>
</dbReference>
<keyword evidence="3" id="KW-1185">Reference proteome</keyword>
<comment type="caution">
    <text evidence="2">The sequence shown here is derived from an EMBL/GenBank/DDBJ whole genome shotgun (WGS) entry which is preliminary data.</text>
</comment>
<evidence type="ECO:0000313" key="3">
    <source>
        <dbReference type="Proteomes" id="UP000294947"/>
    </source>
</evidence>
<evidence type="ECO:0000313" key="2">
    <source>
        <dbReference type="EMBL" id="TDD37743.1"/>
    </source>
</evidence>
<dbReference type="AlphaFoldDB" id="A0A4R4Y122"/>